<dbReference type="GO" id="GO:0005634">
    <property type="term" value="C:nucleus"/>
    <property type="evidence" value="ECO:0007669"/>
    <property type="project" value="TreeGrafter"/>
</dbReference>
<organism evidence="5 6">
    <name type="scientific">Aphis craccivora</name>
    <name type="common">Cowpea aphid</name>
    <dbReference type="NCBI Taxonomy" id="307492"/>
    <lineage>
        <taxon>Eukaryota</taxon>
        <taxon>Metazoa</taxon>
        <taxon>Ecdysozoa</taxon>
        <taxon>Arthropoda</taxon>
        <taxon>Hexapoda</taxon>
        <taxon>Insecta</taxon>
        <taxon>Pterygota</taxon>
        <taxon>Neoptera</taxon>
        <taxon>Paraneoptera</taxon>
        <taxon>Hemiptera</taxon>
        <taxon>Sternorrhyncha</taxon>
        <taxon>Aphidomorpha</taxon>
        <taxon>Aphidoidea</taxon>
        <taxon>Aphididae</taxon>
        <taxon>Aphidini</taxon>
        <taxon>Aphis</taxon>
        <taxon>Aphis</taxon>
    </lineage>
</organism>
<evidence type="ECO:0000259" key="3">
    <source>
        <dbReference type="Pfam" id="PF00984"/>
    </source>
</evidence>
<proteinExistence type="predicted"/>
<feature type="domain" description="UDP-glucose/GDP-mannose dehydrogenase dimerisation" evidence="3">
    <location>
        <begin position="53"/>
        <end position="106"/>
    </location>
</feature>
<keyword evidence="6" id="KW-1185">Reference proteome</keyword>
<evidence type="ECO:0000259" key="4">
    <source>
        <dbReference type="Pfam" id="PF03721"/>
    </source>
</evidence>
<dbReference type="InterPro" id="IPR001732">
    <property type="entry name" value="UDP-Glc/GDP-Man_DH_N"/>
</dbReference>
<dbReference type="InterPro" id="IPR028356">
    <property type="entry name" value="UDPglc_DH_euk"/>
</dbReference>
<reference evidence="5 6" key="1">
    <citation type="submission" date="2019-08" db="EMBL/GenBank/DDBJ databases">
        <title>Whole genome of Aphis craccivora.</title>
        <authorList>
            <person name="Voronova N.V."/>
            <person name="Shulinski R.S."/>
            <person name="Bandarenka Y.V."/>
            <person name="Zhorov D.G."/>
            <person name="Warner D."/>
        </authorList>
    </citation>
    <scope>NUCLEOTIDE SEQUENCE [LARGE SCALE GENOMIC DNA]</scope>
    <source>
        <strain evidence="5">180601</strain>
        <tissue evidence="5">Whole Body</tissue>
    </source>
</reference>
<evidence type="ECO:0000256" key="2">
    <source>
        <dbReference type="ARBA" id="ARBA00047473"/>
    </source>
</evidence>
<feature type="domain" description="UDP-glucose/GDP-mannose dehydrogenase N-terminal" evidence="4">
    <location>
        <begin position="3"/>
        <end position="45"/>
    </location>
</feature>
<comment type="catalytic activity">
    <reaction evidence="2">
        <text>UDP-alpha-D-glucose + 2 NAD(+) + H2O = UDP-alpha-D-glucuronate + 2 NADH + 3 H(+)</text>
        <dbReference type="Rhea" id="RHEA:23596"/>
        <dbReference type="ChEBI" id="CHEBI:15377"/>
        <dbReference type="ChEBI" id="CHEBI:15378"/>
        <dbReference type="ChEBI" id="CHEBI:57540"/>
        <dbReference type="ChEBI" id="CHEBI:57945"/>
        <dbReference type="ChEBI" id="CHEBI:58052"/>
        <dbReference type="ChEBI" id="CHEBI:58885"/>
        <dbReference type="EC" id="1.1.1.22"/>
    </reaction>
</comment>
<dbReference type="InterPro" id="IPR014026">
    <property type="entry name" value="UDP-Glc/GDP-Man_DH_dimer"/>
</dbReference>
<accession>A0A6G0YGV3</accession>
<dbReference type="Gene3D" id="3.40.50.720">
    <property type="entry name" value="NAD(P)-binding Rossmann-like Domain"/>
    <property type="match status" value="1"/>
</dbReference>
<dbReference type="InterPro" id="IPR036291">
    <property type="entry name" value="NAD(P)-bd_dom_sf"/>
</dbReference>
<dbReference type="InterPro" id="IPR008927">
    <property type="entry name" value="6-PGluconate_DH-like_C_sf"/>
</dbReference>
<protein>
    <recommendedName>
        <fullName evidence="1">UDP-glucose 6-dehydrogenase</fullName>
    </recommendedName>
</protein>
<dbReference type="PANTHER" id="PTHR11374">
    <property type="entry name" value="UDP-GLUCOSE DEHYDROGENASE/UDP-MANNAC DEHYDROGENASE"/>
    <property type="match status" value="1"/>
</dbReference>
<comment type="caution">
    <text evidence="5">The sequence shown here is derived from an EMBL/GenBank/DDBJ whole genome shotgun (WGS) entry which is preliminary data.</text>
</comment>
<dbReference type="GO" id="GO:0003979">
    <property type="term" value="F:UDP-glucose 6-dehydrogenase activity"/>
    <property type="evidence" value="ECO:0007669"/>
    <property type="project" value="UniProtKB-EC"/>
</dbReference>
<evidence type="ECO:0000313" key="6">
    <source>
        <dbReference type="Proteomes" id="UP000478052"/>
    </source>
</evidence>
<sequence>MAPGLDDIVKKRRNVNLFFSTNIEESIQEADLIFISVNTPTKTFGVGKVTTGTDVSKRIGVDSRIGPKVLQASLGFGGSCFHKGLLNLVYICECSNLPQDAAYWQEVTIVLFIT</sequence>
<dbReference type="AlphaFoldDB" id="A0A6G0YGV3"/>
<dbReference type="SUPFAM" id="SSF48179">
    <property type="entry name" value="6-phosphogluconate dehydrogenase C-terminal domain-like"/>
    <property type="match status" value="1"/>
</dbReference>
<dbReference type="SUPFAM" id="SSF51735">
    <property type="entry name" value="NAD(P)-binding Rossmann-fold domains"/>
    <property type="match status" value="1"/>
</dbReference>
<dbReference type="Pfam" id="PF00984">
    <property type="entry name" value="UDPG_MGDP_dh"/>
    <property type="match status" value="1"/>
</dbReference>
<dbReference type="GO" id="GO:0006024">
    <property type="term" value="P:glycosaminoglycan biosynthetic process"/>
    <property type="evidence" value="ECO:0007669"/>
    <property type="project" value="TreeGrafter"/>
</dbReference>
<dbReference type="Proteomes" id="UP000478052">
    <property type="component" value="Unassembled WGS sequence"/>
</dbReference>
<dbReference type="Pfam" id="PF03721">
    <property type="entry name" value="UDPG_MGDP_dh_N"/>
    <property type="match status" value="1"/>
</dbReference>
<gene>
    <name evidence="5" type="ORF">FWK35_00014079</name>
</gene>
<dbReference type="GO" id="GO:0051287">
    <property type="term" value="F:NAD binding"/>
    <property type="evidence" value="ECO:0007669"/>
    <property type="project" value="InterPro"/>
</dbReference>
<evidence type="ECO:0000256" key="1">
    <source>
        <dbReference type="ARBA" id="ARBA00015132"/>
    </source>
</evidence>
<dbReference type="PANTHER" id="PTHR11374:SF3">
    <property type="entry name" value="UDP-GLUCOSE 6-DEHYDROGENASE"/>
    <property type="match status" value="1"/>
</dbReference>
<name>A0A6G0YGV3_APHCR</name>
<evidence type="ECO:0000313" key="5">
    <source>
        <dbReference type="EMBL" id="KAF0755379.1"/>
    </source>
</evidence>
<dbReference type="EMBL" id="VUJU01004159">
    <property type="protein sequence ID" value="KAF0755379.1"/>
    <property type="molecule type" value="Genomic_DNA"/>
</dbReference>
<dbReference type="OrthoDB" id="5059218at2759"/>